<accession>A0A1G4J5W8</accession>
<proteinExistence type="inferred from homology"/>
<dbReference type="GO" id="GO:0000032">
    <property type="term" value="P:cell wall mannoprotein biosynthetic process"/>
    <property type="evidence" value="ECO:0007669"/>
    <property type="project" value="EnsemblFungi"/>
</dbReference>
<dbReference type="OrthoDB" id="407658at2759"/>
<dbReference type="AlphaFoldDB" id="A0A1G4J5W8"/>
<dbReference type="InterPro" id="IPR029044">
    <property type="entry name" value="Nucleotide-diphossugar_trans"/>
</dbReference>
<organism evidence="5 6">
    <name type="scientific">Lachancea dasiensis</name>
    <dbReference type="NCBI Taxonomy" id="1072105"/>
    <lineage>
        <taxon>Eukaryota</taxon>
        <taxon>Fungi</taxon>
        <taxon>Dikarya</taxon>
        <taxon>Ascomycota</taxon>
        <taxon>Saccharomycotina</taxon>
        <taxon>Saccharomycetes</taxon>
        <taxon>Saccharomycetales</taxon>
        <taxon>Saccharomycetaceae</taxon>
        <taxon>Lachancea</taxon>
    </lineage>
</organism>
<comment type="similarity">
    <text evidence="1">Belongs to the glycosyltransferase 34 family.</text>
</comment>
<dbReference type="GO" id="GO:0000917">
    <property type="term" value="P:division septum assembly"/>
    <property type="evidence" value="ECO:0007669"/>
    <property type="project" value="EnsemblFungi"/>
</dbReference>
<evidence type="ECO:0000256" key="2">
    <source>
        <dbReference type="ARBA" id="ARBA00022676"/>
    </source>
</evidence>
<keyword evidence="6" id="KW-1185">Reference proteome</keyword>
<dbReference type="PANTHER" id="PTHR31306:SF5">
    <property type="entry name" value="ALPHA-1,6-MANNOSYLTRANSFERASE MNN10-RELATED"/>
    <property type="match status" value="1"/>
</dbReference>
<evidence type="ECO:0000313" key="6">
    <source>
        <dbReference type="Proteomes" id="UP000190274"/>
    </source>
</evidence>
<evidence type="ECO:0000256" key="3">
    <source>
        <dbReference type="ARBA" id="ARBA00022679"/>
    </source>
</evidence>
<protein>
    <submittedName>
        <fullName evidence="5">LADA_0D06216g1_1</fullName>
    </submittedName>
</protein>
<dbReference type="PANTHER" id="PTHR31306">
    <property type="entry name" value="ALPHA-1,6-MANNOSYLTRANSFERASE MNN11-RELATED"/>
    <property type="match status" value="1"/>
</dbReference>
<dbReference type="STRING" id="1266660.A0A1G4J5W8"/>
<dbReference type="InterPro" id="IPR008630">
    <property type="entry name" value="Glyco_trans_34"/>
</dbReference>
<keyword evidence="2" id="KW-0328">Glycosyltransferase</keyword>
<reference evidence="5 6" key="1">
    <citation type="submission" date="2016-03" db="EMBL/GenBank/DDBJ databases">
        <authorList>
            <person name="Devillers H."/>
        </authorList>
    </citation>
    <scope>NUCLEOTIDE SEQUENCE [LARGE SCALE GENOMIC DNA]</scope>
    <source>
        <strain evidence="5">CBS 10888</strain>
    </source>
</reference>
<dbReference type="FunFam" id="3.90.550.10:FF:000117">
    <property type="entry name" value="Glycosyltransferase family 34 protein"/>
    <property type="match status" value="1"/>
</dbReference>
<evidence type="ECO:0000256" key="4">
    <source>
        <dbReference type="SAM" id="Phobius"/>
    </source>
</evidence>
<feature type="transmembrane region" description="Helical" evidence="4">
    <location>
        <begin position="41"/>
        <end position="62"/>
    </location>
</feature>
<dbReference type="GO" id="GO:0007114">
    <property type="term" value="P:cell budding"/>
    <property type="evidence" value="ECO:0007669"/>
    <property type="project" value="EnsemblFungi"/>
</dbReference>
<keyword evidence="4" id="KW-0472">Membrane</keyword>
<dbReference type="Proteomes" id="UP000190274">
    <property type="component" value="Chromosome D"/>
</dbReference>
<dbReference type="GO" id="GO:0000136">
    <property type="term" value="C:mannan polymerase complex"/>
    <property type="evidence" value="ECO:0007669"/>
    <property type="project" value="EnsemblFungi"/>
</dbReference>
<dbReference type="Pfam" id="PF05637">
    <property type="entry name" value="Glyco_transf_34"/>
    <property type="match status" value="1"/>
</dbReference>
<dbReference type="Gene3D" id="3.90.550.10">
    <property type="entry name" value="Spore Coat Polysaccharide Biosynthesis Protein SpsA, Chain A"/>
    <property type="match status" value="1"/>
</dbReference>
<name>A0A1G4J5W8_9SACH</name>
<evidence type="ECO:0000313" key="5">
    <source>
        <dbReference type="EMBL" id="SCU85202.1"/>
    </source>
</evidence>
<gene>
    <name evidence="5" type="ORF">LADA_0D06216G</name>
</gene>
<keyword evidence="4" id="KW-0812">Transmembrane</keyword>
<dbReference type="EMBL" id="LT598454">
    <property type="protein sequence ID" value="SCU85202.1"/>
    <property type="molecule type" value="Genomic_DNA"/>
</dbReference>
<sequence>MSYNMPLDSPYVDEKKKQFNYKRRALQDRLGTFIAEHRKTVLAVFCALFVLFWFGSAQFSLFSRDPKIVLILAVNDGGGVHKWKGEQEWAIERISIQNKRAYAKRHGYGLTIKDLRTAKRYSHEYREGWQKVEILRQTMREFPNAEWFWWLDPETLIMEPQLSLEKHLFKRLDSLSYRILDDFNPLQLPLDIPYVDYSQEPELYITQDCGGFNLGSFFVKNSEWTKLLLDVWWDPVCYEQKHMLWEHREQDALEALYANEPWIREKTAFLPLRSINSFPSGACSEFSDDARYFYSEEDRDFVVNMAGCSFGRDCWGEMQHYGSIMESHAKRWWRRMY</sequence>
<dbReference type="GO" id="GO:0006487">
    <property type="term" value="P:protein N-linked glycosylation"/>
    <property type="evidence" value="ECO:0007669"/>
    <property type="project" value="EnsemblFungi"/>
</dbReference>
<keyword evidence="3" id="KW-0808">Transferase</keyword>
<evidence type="ECO:0000256" key="1">
    <source>
        <dbReference type="ARBA" id="ARBA00005664"/>
    </source>
</evidence>
<dbReference type="GO" id="GO:0000009">
    <property type="term" value="F:alpha-1,6-mannosyltransferase activity"/>
    <property type="evidence" value="ECO:0007669"/>
    <property type="project" value="EnsemblFungi"/>
</dbReference>
<keyword evidence="4" id="KW-1133">Transmembrane helix</keyword>